<organism evidence="2 3">
    <name type="scientific">Gordonia alkaliphila</name>
    <dbReference type="NCBI Taxonomy" id="1053547"/>
    <lineage>
        <taxon>Bacteria</taxon>
        <taxon>Bacillati</taxon>
        <taxon>Actinomycetota</taxon>
        <taxon>Actinomycetes</taxon>
        <taxon>Mycobacteriales</taxon>
        <taxon>Gordoniaceae</taxon>
        <taxon>Gordonia</taxon>
    </lineage>
</organism>
<comment type="caution">
    <text evidence="2">The sequence shown here is derived from an EMBL/GenBank/DDBJ whole genome shotgun (WGS) entry which is preliminary data.</text>
</comment>
<dbReference type="SUPFAM" id="SSF52540">
    <property type="entry name" value="P-loop containing nucleoside triphosphate hydrolases"/>
    <property type="match status" value="1"/>
</dbReference>
<name>A0ABP8Z9E6_9ACTN</name>
<dbReference type="Pfam" id="PF01935">
    <property type="entry name" value="DUF87"/>
    <property type="match status" value="1"/>
</dbReference>
<sequence length="361" mass="39252">MASDLPIGTLLDSSTPASLNPARLNRHTFWCGQSGSGKTYSLGVLLEQVLLHTRLPIVVLDPNSDFVRIGEIREDAPHEQAAELAKRDIRVLHSAAGQGQQLKVKFLGLDVRSRAALLQLDPVLDKREYNTLLRAESSGVTDLEGQALIDGLRGSGDPDLHDISLRIDNLGVTEWDIWAYGDEAVTSVVDAQADATVVDLGSFDVKEQMQTAALAVLEHLWNNRHDRVGRLVVLDEAHNLCSPEPSSPLEELLTDRIVQIAAEGRKYGIWLLLSTQRPSKVHPNALSQCDNLALMRMSSAHDLAELGLAFGYAPADLLERAMGFTQGQALFAGGFAPEPQLIQVGKRLTEEGGSDVAVPLR</sequence>
<dbReference type="InterPro" id="IPR027417">
    <property type="entry name" value="P-loop_NTPase"/>
</dbReference>
<dbReference type="PANTHER" id="PTHR42957">
    <property type="entry name" value="HELICASE MJ1565-RELATED"/>
    <property type="match status" value="1"/>
</dbReference>
<feature type="domain" description="Helicase HerA central" evidence="1">
    <location>
        <begin position="6"/>
        <end position="120"/>
    </location>
</feature>
<gene>
    <name evidence="2" type="ORF">GCM10023217_20740</name>
</gene>
<protein>
    <recommendedName>
        <fullName evidence="1">Helicase HerA central domain-containing protein</fullName>
    </recommendedName>
</protein>
<evidence type="ECO:0000259" key="1">
    <source>
        <dbReference type="Pfam" id="PF01935"/>
    </source>
</evidence>
<evidence type="ECO:0000313" key="3">
    <source>
        <dbReference type="Proteomes" id="UP001500822"/>
    </source>
</evidence>
<dbReference type="RefSeq" id="WP_345313448.1">
    <property type="nucleotide sequence ID" value="NZ_BAABIE010000008.1"/>
</dbReference>
<accession>A0ABP8Z9E6</accession>
<keyword evidence="3" id="KW-1185">Reference proteome</keyword>
<reference evidence="3" key="1">
    <citation type="journal article" date="2019" name="Int. J. Syst. Evol. Microbiol.">
        <title>The Global Catalogue of Microorganisms (GCM) 10K type strain sequencing project: providing services to taxonomists for standard genome sequencing and annotation.</title>
        <authorList>
            <consortium name="The Broad Institute Genomics Platform"/>
            <consortium name="The Broad Institute Genome Sequencing Center for Infectious Disease"/>
            <person name="Wu L."/>
            <person name="Ma J."/>
        </authorList>
    </citation>
    <scope>NUCLEOTIDE SEQUENCE [LARGE SCALE GENOMIC DNA]</scope>
    <source>
        <strain evidence="3">JCM 18077</strain>
    </source>
</reference>
<dbReference type="Proteomes" id="UP001500822">
    <property type="component" value="Unassembled WGS sequence"/>
</dbReference>
<dbReference type="InterPro" id="IPR002789">
    <property type="entry name" value="HerA_central"/>
</dbReference>
<evidence type="ECO:0000313" key="2">
    <source>
        <dbReference type="EMBL" id="GAA4750168.1"/>
    </source>
</evidence>
<dbReference type="InterPro" id="IPR008571">
    <property type="entry name" value="HerA-like"/>
</dbReference>
<dbReference type="PANTHER" id="PTHR42957:SF1">
    <property type="entry name" value="HELICASE MJ1565-RELATED"/>
    <property type="match status" value="1"/>
</dbReference>
<dbReference type="EMBL" id="BAABIE010000008">
    <property type="protein sequence ID" value="GAA4750168.1"/>
    <property type="molecule type" value="Genomic_DNA"/>
</dbReference>
<dbReference type="Gene3D" id="3.40.50.300">
    <property type="entry name" value="P-loop containing nucleotide triphosphate hydrolases"/>
    <property type="match status" value="2"/>
</dbReference>
<proteinExistence type="predicted"/>